<sequence length="19" mass="2014">MSSVRLNLKLNCQVVVPGG</sequence>
<proteinExistence type="predicted"/>
<accession>A0A0E9SD27</accession>
<protein>
    <submittedName>
        <fullName evidence="1">Uncharacterized protein</fullName>
    </submittedName>
</protein>
<name>A0A0E9SD27_ANGAN</name>
<reference evidence="1" key="1">
    <citation type="submission" date="2014-11" db="EMBL/GenBank/DDBJ databases">
        <authorList>
            <person name="Amaro Gonzalez C."/>
        </authorList>
    </citation>
    <scope>NUCLEOTIDE SEQUENCE</scope>
</reference>
<dbReference type="EMBL" id="GBXM01069381">
    <property type="protein sequence ID" value="JAH39196.1"/>
    <property type="molecule type" value="Transcribed_RNA"/>
</dbReference>
<reference evidence="1" key="2">
    <citation type="journal article" date="2015" name="Fish Shellfish Immunol.">
        <title>Early steps in the European eel (Anguilla anguilla)-Vibrio vulnificus interaction in the gills: Role of the RtxA13 toxin.</title>
        <authorList>
            <person name="Callol A."/>
            <person name="Pajuelo D."/>
            <person name="Ebbesson L."/>
            <person name="Teles M."/>
            <person name="MacKenzie S."/>
            <person name="Amaro C."/>
        </authorList>
    </citation>
    <scope>NUCLEOTIDE SEQUENCE</scope>
</reference>
<evidence type="ECO:0000313" key="1">
    <source>
        <dbReference type="EMBL" id="JAH39196.1"/>
    </source>
</evidence>
<dbReference type="AlphaFoldDB" id="A0A0E9SD27"/>
<organism evidence="1">
    <name type="scientific">Anguilla anguilla</name>
    <name type="common">European freshwater eel</name>
    <name type="synonym">Muraena anguilla</name>
    <dbReference type="NCBI Taxonomy" id="7936"/>
    <lineage>
        <taxon>Eukaryota</taxon>
        <taxon>Metazoa</taxon>
        <taxon>Chordata</taxon>
        <taxon>Craniata</taxon>
        <taxon>Vertebrata</taxon>
        <taxon>Euteleostomi</taxon>
        <taxon>Actinopterygii</taxon>
        <taxon>Neopterygii</taxon>
        <taxon>Teleostei</taxon>
        <taxon>Anguilliformes</taxon>
        <taxon>Anguillidae</taxon>
        <taxon>Anguilla</taxon>
    </lineage>
</organism>